<evidence type="ECO:0000256" key="1">
    <source>
        <dbReference type="ARBA" id="ARBA00022536"/>
    </source>
</evidence>
<name>A0AAV6G6Y0_9TELE</name>
<evidence type="ECO:0000256" key="4">
    <source>
        <dbReference type="ARBA" id="ARBA00023157"/>
    </source>
</evidence>
<comment type="caution">
    <text evidence="5">Lacks conserved residue(s) required for the propagation of feature annotation.</text>
</comment>
<dbReference type="GO" id="GO:0007157">
    <property type="term" value="P:heterophilic cell-cell adhesion via plasma membrane cell adhesion molecules"/>
    <property type="evidence" value="ECO:0007669"/>
    <property type="project" value="TreeGrafter"/>
</dbReference>
<dbReference type="EMBL" id="JADWDJ010000015">
    <property type="protein sequence ID" value="KAG5269167.1"/>
    <property type="molecule type" value="Genomic_DNA"/>
</dbReference>
<evidence type="ECO:0000259" key="7">
    <source>
        <dbReference type="PROSITE" id="PS50026"/>
    </source>
</evidence>
<evidence type="ECO:0000256" key="5">
    <source>
        <dbReference type="PROSITE-ProRule" id="PRU00076"/>
    </source>
</evidence>
<evidence type="ECO:0000256" key="2">
    <source>
        <dbReference type="ARBA" id="ARBA00022729"/>
    </source>
</evidence>
<dbReference type="Proteomes" id="UP000823561">
    <property type="component" value="Chromosome 15"/>
</dbReference>
<dbReference type="SMART" id="SM00181">
    <property type="entry name" value="EGF"/>
    <property type="match status" value="8"/>
</dbReference>
<feature type="compositionally biased region" description="Basic and acidic residues" evidence="6">
    <location>
        <begin position="807"/>
        <end position="819"/>
    </location>
</feature>
<comment type="caution">
    <text evidence="8">The sequence shown here is derived from an EMBL/GenBank/DDBJ whole genome shotgun (WGS) entry which is preliminary data.</text>
</comment>
<dbReference type="GO" id="GO:0016020">
    <property type="term" value="C:membrane"/>
    <property type="evidence" value="ECO:0007669"/>
    <property type="project" value="TreeGrafter"/>
</dbReference>
<dbReference type="InterPro" id="IPR002049">
    <property type="entry name" value="LE_dom"/>
</dbReference>
<evidence type="ECO:0000313" key="8">
    <source>
        <dbReference type="EMBL" id="KAG5269167.1"/>
    </source>
</evidence>
<dbReference type="GO" id="GO:0016358">
    <property type="term" value="P:dendrite development"/>
    <property type="evidence" value="ECO:0007669"/>
    <property type="project" value="TreeGrafter"/>
</dbReference>
<accession>A0AAV6G6Y0</accession>
<keyword evidence="9" id="KW-1185">Reference proteome</keyword>
<keyword evidence="4 5" id="KW-1015">Disulfide bond</keyword>
<evidence type="ECO:0000256" key="6">
    <source>
        <dbReference type="SAM" id="MobiDB-lite"/>
    </source>
</evidence>
<feature type="disulfide bond" evidence="5">
    <location>
        <begin position="129"/>
        <end position="138"/>
    </location>
</feature>
<dbReference type="PANTHER" id="PTHR24043:SF0">
    <property type="entry name" value="SCAVENGER RECEPTOR CLASS F MEMBER 1"/>
    <property type="match status" value="1"/>
</dbReference>
<protein>
    <recommendedName>
        <fullName evidence="7">EGF-like domain-containing protein</fullName>
    </recommendedName>
</protein>
<dbReference type="PRINTS" id="PR00011">
    <property type="entry name" value="EGFLAMININ"/>
</dbReference>
<dbReference type="PROSITE" id="PS00022">
    <property type="entry name" value="EGF_1"/>
    <property type="match status" value="3"/>
</dbReference>
<feature type="region of interest" description="Disordered" evidence="6">
    <location>
        <begin position="710"/>
        <end position="819"/>
    </location>
</feature>
<proteinExistence type="predicted"/>
<dbReference type="SMART" id="SM00180">
    <property type="entry name" value="EGF_Lam"/>
    <property type="match status" value="6"/>
</dbReference>
<dbReference type="Gene3D" id="2.170.300.10">
    <property type="entry name" value="Tie2 ligand-binding domain superfamily"/>
    <property type="match status" value="3"/>
</dbReference>
<gene>
    <name evidence="8" type="ORF">AALO_G00199020</name>
</gene>
<dbReference type="FunFam" id="2.170.300.10:FF:000041">
    <property type="entry name" value="Tyrosine protein kinase receptor tie-1, putative"/>
    <property type="match status" value="1"/>
</dbReference>
<feature type="compositionally biased region" description="Low complexity" evidence="6">
    <location>
        <begin position="867"/>
        <end position="878"/>
    </location>
</feature>
<dbReference type="InterPro" id="IPR000742">
    <property type="entry name" value="EGF"/>
</dbReference>
<dbReference type="PROSITE" id="PS50026">
    <property type="entry name" value="EGF_3"/>
    <property type="match status" value="1"/>
</dbReference>
<dbReference type="Pfam" id="PF00053">
    <property type="entry name" value="EGF_laminin"/>
    <property type="match status" value="2"/>
</dbReference>
<feature type="compositionally biased region" description="Polar residues" evidence="6">
    <location>
        <begin position="745"/>
        <end position="762"/>
    </location>
</feature>
<evidence type="ECO:0000313" key="9">
    <source>
        <dbReference type="Proteomes" id="UP000823561"/>
    </source>
</evidence>
<dbReference type="GO" id="GO:0005044">
    <property type="term" value="F:scavenger receptor activity"/>
    <property type="evidence" value="ECO:0007669"/>
    <property type="project" value="InterPro"/>
</dbReference>
<keyword evidence="1 5" id="KW-0245">EGF-like domain</keyword>
<sequence length="978" mass="105266">MDELGEHSARLAEADTTGREKGRRGDCPSETRAGERSEGPCLEGRWLEEEEDMDVRLIGLGLLVLGCLGSSQKLSPRGRNVCLDHRDPSSLVCCDGWRQQGDECSIPLCEGEGACQQDEVCVYPGMCRCRPGYFGAQCKTSCPPEFWASDCREHCLCHPNGRCHPATGECTCLPNRWGPLCQHECMCGRHGHCDLLHGNCTCDEGWWTSTCGKMCHCFEQGTTTCIPSSGQCVCKQGYYGQKCSLRCNCYLSPCDQNTGHCQCVRGWWGPGCDRHCNCDLSHGECDPSNGECVCEPGYKSPVCHEPCSPGYHGRGCLTRCGHCLKGAACSAVDGSCKACDPGWNGTRCDQLCPLGFYGDHCRKACPTCKNQEACDPVTGECSHCNPGWIGPRCDNLCPVGTFGDGCRFQCSPCYYGQCNPVAGNCICQPGFQGESCNSTCPDHLYGVNCSSVCNCGEVGCHRVSGACLYSSQAGLIMGLLILVLLVLIVLLCCCCCCCSEKAPTDGKERVSVGDGGPALRMKHHVYSVLATVSSSIPCTSLWTSGLPRVTVSHHDPELTFNHSFIEPPSSGWLTDNSFESDEGEEGEALYCVPPREDISTVAGGEFQELSSKCNMFPDPSAFSSEDMSLAFGIPRTSSIAKSKRPSVSFAEGTKFSPKERRGSGQELPAVGRKPKTPWGVLMVSALQSREEGGMDRGDQEPEVGENFVDEQTTAEDPDDPEAGRYASAPSHSTLAVPGSSRRRTLSNPTKKNAQTPALTGSHQSEDGLDKVTTVYVTVGKASHGSKAETSSEGPVQAMLRRLGSIQRQREEGSKPKARGEAIVKPPRRKLGARAAVWEQVVSTGGGGSPPGAVPMRKPSRRKHTTLSSPCPVSSNESSQEGVAPKRPLSSILKSVPEWVAPASPRRDVQLAEPRACCPDPPGEDGYLTVGTAQIATNLREVIANEVIVACDDDVPKYENVMHYESNHSSTNYENIHNI</sequence>
<dbReference type="GO" id="GO:0030169">
    <property type="term" value="F:low-density lipoprotein particle binding"/>
    <property type="evidence" value="ECO:0007669"/>
    <property type="project" value="TreeGrafter"/>
</dbReference>
<feature type="domain" description="EGF-like" evidence="7">
    <location>
        <begin position="100"/>
        <end position="139"/>
    </location>
</feature>
<dbReference type="InterPro" id="IPR042635">
    <property type="entry name" value="MEGF10/SREC1/2-like"/>
</dbReference>
<organism evidence="8 9">
    <name type="scientific">Alosa alosa</name>
    <name type="common">allis shad</name>
    <dbReference type="NCBI Taxonomy" id="278164"/>
    <lineage>
        <taxon>Eukaryota</taxon>
        <taxon>Metazoa</taxon>
        <taxon>Chordata</taxon>
        <taxon>Craniata</taxon>
        <taxon>Vertebrata</taxon>
        <taxon>Euteleostomi</taxon>
        <taxon>Actinopterygii</taxon>
        <taxon>Neopterygii</taxon>
        <taxon>Teleostei</taxon>
        <taxon>Clupei</taxon>
        <taxon>Clupeiformes</taxon>
        <taxon>Clupeoidei</taxon>
        <taxon>Clupeidae</taxon>
        <taxon>Alosa</taxon>
    </lineage>
</organism>
<dbReference type="GO" id="GO:0016322">
    <property type="term" value="P:neuron remodeling"/>
    <property type="evidence" value="ECO:0007669"/>
    <property type="project" value="TreeGrafter"/>
</dbReference>
<dbReference type="AlphaFoldDB" id="A0AAV6G6Y0"/>
<feature type="region of interest" description="Disordered" evidence="6">
    <location>
        <begin position="641"/>
        <end position="675"/>
    </location>
</feature>
<feature type="region of interest" description="Disordered" evidence="6">
    <location>
        <begin position="840"/>
        <end position="886"/>
    </location>
</feature>
<keyword evidence="3" id="KW-0677">Repeat</keyword>
<dbReference type="PANTHER" id="PTHR24043">
    <property type="entry name" value="SCAVENGER RECEPTOR CLASS F"/>
    <property type="match status" value="1"/>
</dbReference>
<reference evidence="8" key="1">
    <citation type="submission" date="2020-10" db="EMBL/GenBank/DDBJ databases">
        <title>Chromosome-scale genome assembly of the Allis shad, Alosa alosa.</title>
        <authorList>
            <person name="Margot Z."/>
            <person name="Christophe K."/>
            <person name="Cabau C."/>
            <person name="Louis A."/>
            <person name="Berthelot C."/>
            <person name="Parey E."/>
            <person name="Roest Crollius H."/>
            <person name="Montfort J."/>
            <person name="Robinson-Rechavi M."/>
            <person name="Bucao C."/>
            <person name="Bouchez O."/>
            <person name="Gislard M."/>
            <person name="Lluch J."/>
            <person name="Milhes M."/>
            <person name="Lampietro C."/>
            <person name="Lopez Roques C."/>
            <person name="Donnadieu C."/>
            <person name="Braasch I."/>
            <person name="Desvignes T."/>
            <person name="Postlethwait J."/>
            <person name="Bobe J."/>
            <person name="Guiguen Y."/>
        </authorList>
    </citation>
    <scope>NUCLEOTIDE SEQUENCE</scope>
    <source>
        <strain evidence="8">M-15738</strain>
        <tissue evidence="8">Blood</tissue>
    </source>
</reference>
<evidence type="ECO:0000256" key="3">
    <source>
        <dbReference type="ARBA" id="ARBA00022737"/>
    </source>
</evidence>
<keyword evidence="2" id="KW-0732">Signal</keyword>
<feature type="region of interest" description="Disordered" evidence="6">
    <location>
        <begin position="1"/>
        <end position="38"/>
    </location>
</feature>